<dbReference type="EMBL" id="PNYA01000038">
    <property type="protein sequence ID" value="PMS14915.1"/>
    <property type="molecule type" value="Genomic_DNA"/>
</dbReference>
<protein>
    <recommendedName>
        <fullName evidence="2">DUF4142 domain-containing protein</fullName>
    </recommendedName>
</protein>
<dbReference type="InterPro" id="IPR025419">
    <property type="entry name" value="DUF4142"/>
</dbReference>
<keyword evidence="4" id="KW-1185">Reference proteome</keyword>
<dbReference type="Pfam" id="PF13628">
    <property type="entry name" value="DUF4142"/>
    <property type="match status" value="1"/>
</dbReference>
<evidence type="ECO:0000313" key="3">
    <source>
        <dbReference type="EMBL" id="PMS14915.1"/>
    </source>
</evidence>
<name>A0A2N7VCQ1_9BURK</name>
<organism evidence="3 4">
    <name type="scientific">Trinickia dabaoshanensis</name>
    <dbReference type="NCBI Taxonomy" id="564714"/>
    <lineage>
        <taxon>Bacteria</taxon>
        <taxon>Pseudomonadati</taxon>
        <taxon>Pseudomonadota</taxon>
        <taxon>Betaproteobacteria</taxon>
        <taxon>Burkholderiales</taxon>
        <taxon>Burkholderiaceae</taxon>
        <taxon>Trinickia</taxon>
    </lineage>
</organism>
<dbReference type="InterPro" id="IPR012347">
    <property type="entry name" value="Ferritin-like"/>
</dbReference>
<dbReference type="Gene3D" id="1.20.1260.10">
    <property type="match status" value="1"/>
</dbReference>
<gene>
    <name evidence="3" type="ORF">C0Z18_29640</name>
</gene>
<dbReference type="Proteomes" id="UP000235616">
    <property type="component" value="Unassembled WGS sequence"/>
</dbReference>
<feature type="signal peptide" evidence="1">
    <location>
        <begin position="1"/>
        <end position="22"/>
    </location>
</feature>
<dbReference type="RefSeq" id="WP_102649003.1">
    <property type="nucleotide sequence ID" value="NZ_PNYA01000038.1"/>
</dbReference>
<feature type="domain" description="DUF4142" evidence="2">
    <location>
        <begin position="28"/>
        <end position="169"/>
    </location>
</feature>
<evidence type="ECO:0000259" key="2">
    <source>
        <dbReference type="Pfam" id="PF13628"/>
    </source>
</evidence>
<dbReference type="OrthoDB" id="118677at2"/>
<dbReference type="AlphaFoldDB" id="A0A2N7VCQ1"/>
<proteinExistence type="predicted"/>
<evidence type="ECO:0000256" key="1">
    <source>
        <dbReference type="SAM" id="SignalP"/>
    </source>
</evidence>
<keyword evidence="1" id="KW-0732">Signal</keyword>
<evidence type="ECO:0000313" key="4">
    <source>
        <dbReference type="Proteomes" id="UP000235616"/>
    </source>
</evidence>
<comment type="caution">
    <text evidence="3">The sequence shown here is derived from an EMBL/GenBank/DDBJ whole genome shotgun (WGS) entry which is preliminary data.</text>
</comment>
<accession>A0A2N7VCQ1</accession>
<sequence>MSNILKSTALVLLAALSANGYAQQNPPTDPEIAAIVLTANQVDVDAGQLATAHAQAKDVKEFAQLMIQDHRSVNEAAVALAHKLNLKPEENPTSRSLKQGGQDNLASLNALKGRAFDKAYVDHEVAYHEAVLGAVDKTLIPNAHNQELKALLLKARPTFAAHLEHARQIQRELSNGND</sequence>
<dbReference type="PANTHER" id="PTHR38593:SF1">
    <property type="entry name" value="BLR2558 PROTEIN"/>
    <property type="match status" value="1"/>
</dbReference>
<feature type="chain" id="PRO_5014724482" description="DUF4142 domain-containing protein" evidence="1">
    <location>
        <begin position="23"/>
        <end position="178"/>
    </location>
</feature>
<reference evidence="3 4" key="1">
    <citation type="submission" date="2018-01" db="EMBL/GenBank/DDBJ databases">
        <title>Whole genome analyses suggest that Burkholderia sensu lato contains two further novel genera in the rhizoxinica-symbiotica group Mycetohabitans gen. nov., and Trinickia gen. nov.: implications for the evolution of diazotrophy and nodulation in the Burkholderiaceae.</title>
        <authorList>
            <person name="Estrada-de los Santos P."/>
            <person name="Palmer M."/>
            <person name="Chavez-Ramirez B."/>
            <person name="Beukes C."/>
            <person name="Steenkamp E.T."/>
            <person name="Hirsch A.M."/>
            <person name="Manyaka P."/>
            <person name="Maluk M."/>
            <person name="Lafos M."/>
            <person name="Crook M."/>
            <person name="Gross E."/>
            <person name="Simon M.F."/>
            <person name="Bueno dos Reis Junior F."/>
            <person name="Poole P.S."/>
            <person name="Venter S.N."/>
            <person name="James E.K."/>
        </authorList>
    </citation>
    <scope>NUCLEOTIDE SEQUENCE [LARGE SCALE GENOMIC DNA]</scope>
    <source>
        <strain evidence="3 4">GIMN1.004</strain>
    </source>
</reference>
<dbReference type="PANTHER" id="PTHR38593">
    <property type="entry name" value="BLR2558 PROTEIN"/>
    <property type="match status" value="1"/>
</dbReference>